<dbReference type="Proteomes" id="UP000009135">
    <property type="component" value="Chromosome"/>
</dbReference>
<keyword evidence="1" id="KW-0812">Transmembrane</keyword>
<reference evidence="2 3" key="1">
    <citation type="journal article" date="2012" name="J. Bacteriol.">
        <title>Complete genome sequence of Mycoplasma haemocanis strain Illinois.</title>
        <authorList>
            <person name="do Nascimento N.C."/>
            <person name="Guimaraes A.M."/>
            <person name="Santos A.P."/>
            <person name="Sanmiguel P.J."/>
            <person name="Messick J.B."/>
        </authorList>
    </citation>
    <scope>NUCLEOTIDE SEQUENCE [LARGE SCALE GENOMIC DNA]</scope>
    <source>
        <strain evidence="2 3">Illinois</strain>
    </source>
</reference>
<evidence type="ECO:0000313" key="2">
    <source>
        <dbReference type="EMBL" id="AEW45479.1"/>
    </source>
</evidence>
<keyword evidence="1" id="KW-1133">Transmembrane helix</keyword>
<keyword evidence="3" id="KW-1185">Reference proteome</keyword>
<evidence type="ECO:0000256" key="1">
    <source>
        <dbReference type="SAM" id="Phobius"/>
    </source>
</evidence>
<gene>
    <name evidence="2" type="ordered locus">MHC_03095</name>
</gene>
<accession>H6N757</accession>
<dbReference type="KEGG" id="mhe:MHC_03095"/>
<dbReference type="AlphaFoldDB" id="H6N757"/>
<feature type="transmembrane region" description="Helical" evidence="1">
    <location>
        <begin position="6"/>
        <end position="27"/>
    </location>
</feature>
<proteinExistence type="predicted"/>
<keyword evidence="1" id="KW-0472">Membrane</keyword>
<evidence type="ECO:0000313" key="3">
    <source>
        <dbReference type="Proteomes" id="UP000009135"/>
    </source>
</evidence>
<name>H6N757_MYCHN</name>
<sequence>MANIGVIIPTSLAGVVVTVAGGAYLIYGSSSDTVKTLFKDKFRHALMSTSDNKDDSLWGVKWESLKKLGKAKNSKISQALRDHKSKSIDDDIRGLLKQGCQEIYDSEFLSQGDEVYDDFKNVCSRNIKDKLGGTWLASSDGKIAEKWTSLSQAGLDSLTSELKAIKSKDETNGKAELQKWCDSISTYPYDGDGTLLTNNATSYCKVSV</sequence>
<dbReference type="STRING" id="1111676.MHC_03095"/>
<dbReference type="HOGENOM" id="CLU_096783_0_0_14"/>
<organism evidence="2 3">
    <name type="scientific">Mycoplasma haemocanis (strain Illinois)</name>
    <dbReference type="NCBI Taxonomy" id="1111676"/>
    <lineage>
        <taxon>Bacteria</taxon>
        <taxon>Bacillati</taxon>
        <taxon>Mycoplasmatota</taxon>
        <taxon>Mollicutes</taxon>
        <taxon>Mycoplasmataceae</taxon>
        <taxon>Mycoplasma</taxon>
    </lineage>
</organism>
<dbReference type="EMBL" id="CP003199">
    <property type="protein sequence ID" value="AEW45479.1"/>
    <property type="molecule type" value="Genomic_DNA"/>
</dbReference>
<protein>
    <submittedName>
        <fullName evidence="2">Uncharacterized protein</fullName>
    </submittedName>
</protein>
<dbReference type="OrthoDB" id="9823042at2"/>